<accession>A0ABP9P1B6</accession>
<reference evidence="15" key="1">
    <citation type="journal article" date="2019" name="Int. J. Syst. Evol. Microbiol.">
        <title>The Global Catalogue of Microorganisms (GCM) 10K type strain sequencing project: providing services to taxonomists for standard genome sequencing and annotation.</title>
        <authorList>
            <consortium name="The Broad Institute Genomics Platform"/>
            <consortium name="The Broad Institute Genome Sequencing Center for Infectious Disease"/>
            <person name="Wu L."/>
            <person name="Ma J."/>
        </authorList>
    </citation>
    <scope>NUCLEOTIDE SEQUENCE [LARGE SCALE GENOMIC DNA]</scope>
    <source>
        <strain evidence="15">JCM 18053</strain>
    </source>
</reference>
<evidence type="ECO:0000313" key="15">
    <source>
        <dbReference type="Proteomes" id="UP001499852"/>
    </source>
</evidence>
<evidence type="ECO:0000259" key="12">
    <source>
        <dbReference type="Pfam" id="PF00586"/>
    </source>
</evidence>
<comment type="pathway">
    <text evidence="1">Purine metabolism; IMP biosynthesis via de novo pathway; 5-amino-1-(5-phospho-D-ribosyl)imidazole from N(2)-formyl-N(1)-(5-phospho-D-ribosyl)glycinamide: step 2/2.</text>
</comment>
<evidence type="ECO:0000256" key="8">
    <source>
        <dbReference type="ARBA" id="ARBA00031908"/>
    </source>
</evidence>
<gene>
    <name evidence="14" type="primary">purM</name>
    <name evidence="14" type="ORF">GCM10023213_18400</name>
</gene>
<dbReference type="InterPro" id="IPR036676">
    <property type="entry name" value="PurM-like_C_sf"/>
</dbReference>
<keyword evidence="5" id="KW-0436">Ligase</keyword>
<comment type="catalytic activity">
    <reaction evidence="11">
        <text>2-formamido-N(1)-(5-O-phospho-beta-D-ribosyl)acetamidine + ATP = 5-amino-1-(5-phospho-beta-D-ribosyl)imidazole + ADP + phosphate + H(+)</text>
        <dbReference type="Rhea" id="RHEA:23032"/>
        <dbReference type="ChEBI" id="CHEBI:15378"/>
        <dbReference type="ChEBI" id="CHEBI:30616"/>
        <dbReference type="ChEBI" id="CHEBI:43474"/>
        <dbReference type="ChEBI" id="CHEBI:137981"/>
        <dbReference type="ChEBI" id="CHEBI:147287"/>
        <dbReference type="ChEBI" id="CHEBI:456216"/>
        <dbReference type="EC" id="6.3.3.1"/>
    </reaction>
</comment>
<dbReference type="Gene3D" id="3.90.650.10">
    <property type="entry name" value="PurM-like C-terminal domain"/>
    <property type="match status" value="1"/>
</dbReference>
<evidence type="ECO:0000256" key="10">
    <source>
        <dbReference type="ARBA" id="ARBA00033093"/>
    </source>
</evidence>
<evidence type="ECO:0000256" key="2">
    <source>
        <dbReference type="ARBA" id="ARBA00010280"/>
    </source>
</evidence>
<sequence length="383" mass="41478">MTDWLAGNQALTGVLTAGRLWWRWFPLTPHLHPGLPEALSDFPVAERAGFSPMSKHTYKQAGVDIHEAASFVDDIGALVKATQKKRKLANAFGLFAAGYDLSKYKEPMIFTGCDGVGTKLELLLKYDLLENAGKDLVAMNVNDVLTCGADPIMFLDYVGVNQIKKKQLARIIAGMSEYLVSCNCILAGGETAEMPGAVLEGMVELSGFAIGAAEKKDVLNPAEIKEGDVLIGWPSAGFHANGFSLVRRILEKESIKLSKKDAAQLLTPTLLYHEQCWGLKKAKVKPAAMAHITGGGLVENLGRIFTKRGLGCHLKVPFWQNDVVQKVLRHADPADCWDTFNMGIGWVAIVDAKQAKKALKVGTGAVVLGEMDKSGDVTCELVK</sequence>
<comment type="caution">
    <text evidence="14">The sequence shown here is derived from an EMBL/GenBank/DDBJ whole genome shotgun (WGS) entry which is preliminary data.</text>
</comment>
<dbReference type="Pfam" id="PF00586">
    <property type="entry name" value="AIRS"/>
    <property type="match status" value="1"/>
</dbReference>
<dbReference type="EMBL" id="BAABIA010000003">
    <property type="protein sequence ID" value="GAA5138814.1"/>
    <property type="molecule type" value="Genomic_DNA"/>
</dbReference>
<keyword evidence="6" id="KW-0547">Nucleotide-binding</keyword>
<evidence type="ECO:0000256" key="6">
    <source>
        <dbReference type="ARBA" id="ARBA00022741"/>
    </source>
</evidence>
<evidence type="ECO:0000256" key="9">
    <source>
        <dbReference type="ARBA" id="ARBA00032931"/>
    </source>
</evidence>
<dbReference type="NCBIfam" id="TIGR00878">
    <property type="entry name" value="purM"/>
    <property type="match status" value="1"/>
</dbReference>
<dbReference type="InterPro" id="IPR010918">
    <property type="entry name" value="PurM-like_C_dom"/>
</dbReference>
<evidence type="ECO:0000256" key="3">
    <source>
        <dbReference type="ARBA" id="ARBA00013047"/>
    </source>
</evidence>
<evidence type="ECO:0000256" key="5">
    <source>
        <dbReference type="ARBA" id="ARBA00022598"/>
    </source>
</evidence>
<dbReference type="PANTHER" id="PTHR10520">
    <property type="entry name" value="TRIFUNCTIONAL PURINE BIOSYNTHETIC PROTEIN ADENOSINE-3-RELATED"/>
    <property type="match status" value="1"/>
</dbReference>
<feature type="domain" description="PurM-like N-terminal" evidence="12">
    <location>
        <begin position="109"/>
        <end position="211"/>
    </location>
</feature>
<evidence type="ECO:0000313" key="14">
    <source>
        <dbReference type="EMBL" id="GAA5138814.1"/>
    </source>
</evidence>
<dbReference type="Pfam" id="PF02769">
    <property type="entry name" value="AIRS_C"/>
    <property type="match status" value="1"/>
</dbReference>
<dbReference type="CDD" id="cd02196">
    <property type="entry name" value="PurM"/>
    <property type="match status" value="1"/>
</dbReference>
<protein>
    <recommendedName>
        <fullName evidence="4">Phosphoribosylformylglycinamidine cyclo-ligase</fullName>
        <ecNumber evidence="3">6.3.3.1</ecNumber>
    </recommendedName>
    <alternativeName>
        <fullName evidence="9">AIR synthase</fullName>
    </alternativeName>
    <alternativeName>
        <fullName evidence="10">AIRS</fullName>
    </alternativeName>
    <alternativeName>
        <fullName evidence="8">Phosphoribosyl-aminoimidazole synthetase</fullName>
    </alternativeName>
</protein>
<proteinExistence type="inferred from homology"/>
<comment type="similarity">
    <text evidence="2">Belongs to the AIR synthase family.</text>
</comment>
<keyword evidence="7" id="KW-0067">ATP-binding</keyword>
<evidence type="ECO:0000256" key="4">
    <source>
        <dbReference type="ARBA" id="ARBA00020367"/>
    </source>
</evidence>
<dbReference type="SUPFAM" id="SSF56042">
    <property type="entry name" value="PurM C-terminal domain-like"/>
    <property type="match status" value="1"/>
</dbReference>
<dbReference type="InterPro" id="IPR004733">
    <property type="entry name" value="PurM_cligase"/>
</dbReference>
<dbReference type="InterPro" id="IPR016188">
    <property type="entry name" value="PurM-like_N"/>
</dbReference>
<keyword evidence="15" id="KW-1185">Reference proteome</keyword>
<dbReference type="EC" id="6.3.3.1" evidence="3"/>
<feature type="domain" description="PurM-like C-terminal" evidence="13">
    <location>
        <begin position="225"/>
        <end position="379"/>
    </location>
</feature>
<name>A0ABP9P1B6_9BACT</name>
<evidence type="ECO:0000259" key="13">
    <source>
        <dbReference type="Pfam" id="PF02769"/>
    </source>
</evidence>
<dbReference type="PANTHER" id="PTHR10520:SF12">
    <property type="entry name" value="TRIFUNCTIONAL PURINE BIOSYNTHETIC PROTEIN ADENOSINE-3"/>
    <property type="match status" value="1"/>
</dbReference>
<dbReference type="InterPro" id="IPR036921">
    <property type="entry name" value="PurM-like_N_sf"/>
</dbReference>
<dbReference type="Gene3D" id="3.30.1330.10">
    <property type="entry name" value="PurM-like, N-terminal domain"/>
    <property type="match status" value="1"/>
</dbReference>
<evidence type="ECO:0000256" key="1">
    <source>
        <dbReference type="ARBA" id="ARBA00004686"/>
    </source>
</evidence>
<dbReference type="SUPFAM" id="SSF55326">
    <property type="entry name" value="PurM N-terminal domain-like"/>
    <property type="match status" value="1"/>
</dbReference>
<evidence type="ECO:0000256" key="11">
    <source>
        <dbReference type="ARBA" id="ARBA00049057"/>
    </source>
</evidence>
<evidence type="ECO:0000256" key="7">
    <source>
        <dbReference type="ARBA" id="ARBA00022840"/>
    </source>
</evidence>
<organism evidence="14 15">
    <name type="scientific">Prosthecobacter algae</name>
    <dbReference type="NCBI Taxonomy" id="1144682"/>
    <lineage>
        <taxon>Bacteria</taxon>
        <taxon>Pseudomonadati</taxon>
        <taxon>Verrucomicrobiota</taxon>
        <taxon>Verrucomicrobiia</taxon>
        <taxon>Verrucomicrobiales</taxon>
        <taxon>Verrucomicrobiaceae</taxon>
        <taxon>Prosthecobacter</taxon>
    </lineage>
</organism>
<dbReference type="Proteomes" id="UP001499852">
    <property type="component" value="Unassembled WGS sequence"/>
</dbReference>